<gene>
    <name evidence="1" type="ordered locus">Tola_2680</name>
</gene>
<name>C4LB70_TOLAT</name>
<evidence type="ECO:0000313" key="2">
    <source>
        <dbReference type="Proteomes" id="UP000009073"/>
    </source>
</evidence>
<dbReference type="Gene3D" id="1.10.238.160">
    <property type="match status" value="1"/>
</dbReference>
<dbReference type="STRING" id="595494.Tola_2680"/>
<organism evidence="1 2">
    <name type="scientific">Tolumonas auensis (strain DSM 9187 / NBRC 110442 / TA 4)</name>
    <dbReference type="NCBI Taxonomy" id="595494"/>
    <lineage>
        <taxon>Bacteria</taxon>
        <taxon>Pseudomonadati</taxon>
        <taxon>Pseudomonadota</taxon>
        <taxon>Gammaproteobacteria</taxon>
        <taxon>Aeromonadales</taxon>
        <taxon>Aeromonadaceae</taxon>
        <taxon>Tolumonas</taxon>
    </lineage>
</organism>
<dbReference type="EMBL" id="CP001616">
    <property type="protein sequence ID" value="ACQ94273.1"/>
    <property type="molecule type" value="Genomic_DNA"/>
</dbReference>
<keyword evidence="2" id="KW-1185">Reference proteome</keyword>
<sequence length="58" mass="6785">MEQIISIPKMEKLVNRDYKTLWTWCKNGKFPQPVRVNGRAIGWTEASYQKWLSDSLAA</sequence>
<dbReference type="RefSeq" id="WP_015879722.1">
    <property type="nucleotide sequence ID" value="NC_012691.1"/>
</dbReference>
<dbReference type="KEGG" id="tau:Tola_2680"/>
<proteinExistence type="predicted"/>
<dbReference type="HOGENOM" id="CLU_140176_15_3_6"/>
<dbReference type="InterPro" id="IPR010260">
    <property type="entry name" value="AlpA"/>
</dbReference>
<dbReference type="eggNOG" id="COG3311">
    <property type="taxonomic scope" value="Bacteria"/>
</dbReference>
<dbReference type="InterPro" id="IPR009061">
    <property type="entry name" value="DNA-bd_dom_put_sf"/>
</dbReference>
<reference evidence="2" key="1">
    <citation type="submission" date="2009-05" db="EMBL/GenBank/DDBJ databases">
        <title>Complete sequence of Tolumonas auensis DSM 9187.</title>
        <authorList>
            <consortium name="US DOE Joint Genome Institute"/>
            <person name="Lucas S."/>
            <person name="Copeland A."/>
            <person name="Lapidus A."/>
            <person name="Glavina del Rio T."/>
            <person name="Tice H."/>
            <person name="Bruce D."/>
            <person name="Goodwin L."/>
            <person name="Pitluck S."/>
            <person name="Chertkov O."/>
            <person name="Brettin T."/>
            <person name="Detter J.C."/>
            <person name="Han C."/>
            <person name="Larimer F."/>
            <person name="Land M."/>
            <person name="Hauser L."/>
            <person name="Kyrpides N."/>
            <person name="Mikhailova N."/>
            <person name="Spring S."/>
            <person name="Beller H."/>
        </authorList>
    </citation>
    <scope>NUCLEOTIDE SEQUENCE [LARGE SCALE GENOMIC DNA]</scope>
    <source>
        <strain evidence="2">DSM 9187 / TA4</strain>
    </source>
</reference>
<protein>
    <submittedName>
        <fullName evidence="1">Phage transcriptional regulator, AlpA</fullName>
    </submittedName>
</protein>
<evidence type="ECO:0000313" key="1">
    <source>
        <dbReference type="EMBL" id="ACQ94273.1"/>
    </source>
</evidence>
<accession>C4LB70</accession>
<dbReference type="Proteomes" id="UP000009073">
    <property type="component" value="Chromosome"/>
</dbReference>
<dbReference type="Pfam" id="PF05930">
    <property type="entry name" value="Phage_AlpA"/>
    <property type="match status" value="1"/>
</dbReference>
<dbReference type="AlphaFoldDB" id="C4LB70"/>
<reference evidence="1 2" key="2">
    <citation type="journal article" date="2011" name="Stand. Genomic Sci.">
        <title>Complete genome sequence of Tolumonas auensis type strain (TA 4).</title>
        <authorList>
            <person name="Chertkov O."/>
            <person name="Copeland A."/>
            <person name="Lucas S."/>
            <person name="Lapidus A."/>
            <person name="Berry K.W."/>
            <person name="Detter J.C."/>
            <person name="Del Rio T.G."/>
            <person name="Hammon N."/>
            <person name="Dalin E."/>
            <person name="Tice H."/>
            <person name="Pitluck S."/>
            <person name="Richardson P."/>
            <person name="Bruce D."/>
            <person name="Goodwin L."/>
            <person name="Han C."/>
            <person name="Tapia R."/>
            <person name="Saunders E."/>
            <person name="Schmutz J."/>
            <person name="Brettin T."/>
            <person name="Larimer F."/>
            <person name="Land M."/>
            <person name="Hauser L."/>
            <person name="Spring S."/>
            <person name="Rohde M."/>
            <person name="Kyrpides N.C."/>
            <person name="Ivanova N."/>
            <person name="Goker M."/>
            <person name="Beller H.R."/>
            <person name="Klenk H.P."/>
            <person name="Woyke T."/>
        </authorList>
    </citation>
    <scope>NUCLEOTIDE SEQUENCE [LARGE SCALE GENOMIC DNA]</scope>
    <source>
        <strain evidence="2">DSM 9187 / TA4</strain>
    </source>
</reference>
<dbReference type="SUPFAM" id="SSF46955">
    <property type="entry name" value="Putative DNA-binding domain"/>
    <property type="match status" value="1"/>
</dbReference>